<accession>A0ABN6PN19</accession>
<gene>
    <name evidence="2" type="ORF">CATMQ487_35760</name>
</gene>
<feature type="domain" description="Aspartate/glutamate/uridylate kinase" evidence="1">
    <location>
        <begin position="2"/>
        <end position="141"/>
    </location>
</feature>
<protein>
    <recommendedName>
        <fullName evidence="1">Aspartate/glutamate/uridylate kinase domain-containing protein</fullName>
    </recommendedName>
</protein>
<evidence type="ECO:0000313" key="3">
    <source>
        <dbReference type="Proteomes" id="UP001057498"/>
    </source>
</evidence>
<dbReference type="Proteomes" id="UP001057498">
    <property type="component" value="Chromosome"/>
</dbReference>
<dbReference type="SUPFAM" id="SSF53633">
    <property type="entry name" value="Carbamate kinase-like"/>
    <property type="match status" value="1"/>
</dbReference>
<dbReference type="InterPro" id="IPR036393">
    <property type="entry name" value="AceGlu_kinase-like_sf"/>
</dbReference>
<name>A0ABN6PN19_9BURK</name>
<evidence type="ECO:0000259" key="1">
    <source>
        <dbReference type="Pfam" id="PF00696"/>
    </source>
</evidence>
<evidence type="ECO:0000313" key="2">
    <source>
        <dbReference type="EMBL" id="BDI06606.1"/>
    </source>
</evidence>
<dbReference type="Gene3D" id="3.40.1160.10">
    <property type="entry name" value="Acetylglutamate kinase-like"/>
    <property type="match status" value="1"/>
</dbReference>
<dbReference type="EMBL" id="AP025730">
    <property type="protein sequence ID" value="BDI06606.1"/>
    <property type="molecule type" value="Genomic_DNA"/>
</dbReference>
<keyword evidence="3" id="KW-1185">Reference proteome</keyword>
<organism evidence="2 3">
    <name type="scientific">Sphaerotilus microaerophilus</name>
    <dbReference type="NCBI Taxonomy" id="2914710"/>
    <lineage>
        <taxon>Bacteria</taxon>
        <taxon>Pseudomonadati</taxon>
        <taxon>Pseudomonadota</taxon>
        <taxon>Betaproteobacteria</taxon>
        <taxon>Burkholderiales</taxon>
        <taxon>Sphaerotilaceae</taxon>
        <taxon>Sphaerotilus</taxon>
    </lineage>
</organism>
<sequence>MWVVKLGGSLCSDAALPQWLALLTQLGGGRIALVCGGGTLADEVRALQARWAVDDLAAHNMAVLAMVQNGYLLHGLAPQLQRVAREADIAPVLRRGGVALWMPLERLRDQADATTNWSVTGDSMALALAQRLNAERLVMVKACAVDPRRSLEQLVADEVLDAAFARLARRAGVPIDLLSVDQTEVLRSLLLTGERAALPAQAAAGAGR</sequence>
<dbReference type="RefSeq" id="WP_251969864.1">
    <property type="nucleotide sequence ID" value="NZ_AP025730.1"/>
</dbReference>
<dbReference type="InterPro" id="IPR001048">
    <property type="entry name" value="Asp/Glu/Uridylate_kinase"/>
</dbReference>
<proteinExistence type="predicted"/>
<reference evidence="2" key="1">
    <citation type="submission" date="2022-04" db="EMBL/GenBank/DDBJ databases">
        <title>Whole genome sequence of Sphaerotilus sp. FB-5.</title>
        <authorList>
            <person name="Takeda M."/>
            <person name="Narihara S."/>
            <person name="Akimoto M."/>
            <person name="Akimoto R."/>
            <person name="Nishiyashiki S."/>
            <person name="Murakami T."/>
        </authorList>
    </citation>
    <scope>NUCLEOTIDE SEQUENCE</scope>
    <source>
        <strain evidence="2">FB-5</strain>
    </source>
</reference>
<dbReference type="Pfam" id="PF00696">
    <property type="entry name" value="AA_kinase"/>
    <property type="match status" value="1"/>
</dbReference>